<keyword evidence="3" id="KW-0812">Transmembrane</keyword>
<dbReference type="InterPro" id="IPR013210">
    <property type="entry name" value="LRR_N_plant-typ"/>
</dbReference>
<name>A0ABD2YPY8_9GENT</name>
<dbReference type="PANTHER" id="PTHR48063">
    <property type="entry name" value="LRR RECEPTOR-LIKE KINASE"/>
    <property type="match status" value="1"/>
</dbReference>
<accession>A0ABD2YPY8</accession>
<dbReference type="EMBL" id="JBJUIK010000012">
    <property type="protein sequence ID" value="KAL3509450.1"/>
    <property type="molecule type" value="Genomic_DNA"/>
</dbReference>
<proteinExistence type="predicted"/>
<keyword evidence="6" id="KW-1133">Transmembrane helix</keyword>
<keyword evidence="12" id="KW-1185">Reference proteome</keyword>
<dbReference type="InterPro" id="IPR001611">
    <property type="entry name" value="Leu-rich_rpt"/>
</dbReference>
<keyword evidence="5" id="KW-0677">Repeat</keyword>
<feature type="domain" description="Leucine-rich repeat-containing N-terminal plant-type" evidence="10">
    <location>
        <begin position="41"/>
        <end position="81"/>
    </location>
</feature>
<dbReference type="SUPFAM" id="SSF52058">
    <property type="entry name" value="L domain-like"/>
    <property type="match status" value="1"/>
</dbReference>
<dbReference type="GO" id="GO:0016020">
    <property type="term" value="C:membrane"/>
    <property type="evidence" value="ECO:0007669"/>
    <property type="project" value="UniProtKB-SubCell"/>
</dbReference>
<evidence type="ECO:0000256" key="2">
    <source>
        <dbReference type="ARBA" id="ARBA00022614"/>
    </source>
</evidence>
<evidence type="ECO:0000256" key="7">
    <source>
        <dbReference type="ARBA" id="ARBA00023136"/>
    </source>
</evidence>
<evidence type="ECO:0000256" key="5">
    <source>
        <dbReference type="ARBA" id="ARBA00022737"/>
    </source>
</evidence>
<dbReference type="InterPro" id="IPR032675">
    <property type="entry name" value="LRR_dom_sf"/>
</dbReference>
<evidence type="ECO:0000313" key="11">
    <source>
        <dbReference type="EMBL" id="KAL3509450.1"/>
    </source>
</evidence>
<dbReference type="AlphaFoldDB" id="A0ABD2YPY8"/>
<evidence type="ECO:0000256" key="8">
    <source>
        <dbReference type="ARBA" id="ARBA00023180"/>
    </source>
</evidence>
<dbReference type="FunFam" id="3.80.10.10:FF:000041">
    <property type="entry name" value="LRR receptor-like serine/threonine-protein kinase ERECTA"/>
    <property type="match status" value="1"/>
</dbReference>
<protein>
    <recommendedName>
        <fullName evidence="10">Leucine-rich repeat-containing N-terminal plant-type domain-containing protein</fullName>
    </recommendedName>
</protein>
<evidence type="ECO:0000256" key="9">
    <source>
        <dbReference type="SAM" id="SignalP"/>
    </source>
</evidence>
<keyword evidence="8" id="KW-0325">Glycoprotein</keyword>
<evidence type="ECO:0000256" key="4">
    <source>
        <dbReference type="ARBA" id="ARBA00022729"/>
    </source>
</evidence>
<evidence type="ECO:0000256" key="6">
    <source>
        <dbReference type="ARBA" id="ARBA00022989"/>
    </source>
</evidence>
<gene>
    <name evidence="11" type="ORF">ACH5RR_028851</name>
</gene>
<evidence type="ECO:0000259" key="10">
    <source>
        <dbReference type="Pfam" id="PF08263"/>
    </source>
</evidence>
<dbReference type="Pfam" id="PF08263">
    <property type="entry name" value="LRRNT_2"/>
    <property type="match status" value="1"/>
</dbReference>
<feature type="chain" id="PRO_5044766908" description="Leucine-rich repeat-containing N-terminal plant-type domain-containing protein" evidence="9">
    <location>
        <begin position="24"/>
        <end position="274"/>
    </location>
</feature>
<comment type="subcellular location">
    <subcellularLocation>
        <location evidence="1">Membrane</location>
        <topology evidence="1">Single-pass type I membrane protein</topology>
    </subcellularLocation>
</comment>
<feature type="signal peptide" evidence="9">
    <location>
        <begin position="1"/>
        <end position="23"/>
    </location>
</feature>
<organism evidence="11 12">
    <name type="scientific">Cinchona calisaya</name>
    <dbReference type="NCBI Taxonomy" id="153742"/>
    <lineage>
        <taxon>Eukaryota</taxon>
        <taxon>Viridiplantae</taxon>
        <taxon>Streptophyta</taxon>
        <taxon>Embryophyta</taxon>
        <taxon>Tracheophyta</taxon>
        <taxon>Spermatophyta</taxon>
        <taxon>Magnoliopsida</taxon>
        <taxon>eudicotyledons</taxon>
        <taxon>Gunneridae</taxon>
        <taxon>Pentapetalae</taxon>
        <taxon>asterids</taxon>
        <taxon>lamiids</taxon>
        <taxon>Gentianales</taxon>
        <taxon>Rubiaceae</taxon>
        <taxon>Cinchonoideae</taxon>
        <taxon>Cinchoneae</taxon>
        <taxon>Cinchona</taxon>
    </lineage>
</organism>
<keyword evidence="2" id="KW-0433">Leucine-rich repeat</keyword>
<sequence length="274" mass="30994">MIAKGSSIFQLNVLLVVTSVIFATNKYTSTISALKIKCIEKEREALLNQKREFKDYNGRFSSWRADDEHKDCCLWQGVGCDNVTGHIIKLDIGGGHDCFSAPVSGRINNSLLKLRHLKYLDLSCNGFIYQLPEFIGSFTKLKYLNLSNNFFDGEIPTHLANLTELETLDLSGRENTLHSRNLGWLCQFHKLRYLDLTNVNLTMATDWLELVHKLPLIEKVSMSECSLPEVANILRSSLMNSSRACLSTLGLSGNSLFIFNIPLVVQLQQQPQRH</sequence>
<dbReference type="Gene3D" id="3.80.10.10">
    <property type="entry name" value="Ribonuclease Inhibitor"/>
    <property type="match status" value="1"/>
</dbReference>
<comment type="caution">
    <text evidence="11">The sequence shown here is derived from an EMBL/GenBank/DDBJ whole genome shotgun (WGS) entry which is preliminary data.</text>
</comment>
<evidence type="ECO:0000313" key="12">
    <source>
        <dbReference type="Proteomes" id="UP001630127"/>
    </source>
</evidence>
<keyword evidence="7" id="KW-0472">Membrane</keyword>
<dbReference type="PANTHER" id="PTHR48063:SF101">
    <property type="entry name" value="LRR RECEPTOR-LIKE SERINE_THREONINE-PROTEIN KINASE FLS2"/>
    <property type="match status" value="1"/>
</dbReference>
<keyword evidence="4 9" id="KW-0732">Signal</keyword>
<dbReference type="Pfam" id="PF13855">
    <property type="entry name" value="LRR_8"/>
    <property type="match status" value="1"/>
</dbReference>
<reference evidence="11 12" key="1">
    <citation type="submission" date="2024-11" db="EMBL/GenBank/DDBJ databases">
        <title>A near-complete genome assembly of Cinchona calisaya.</title>
        <authorList>
            <person name="Lian D.C."/>
            <person name="Zhao X.W."/>
            <person name="Wei L."/>
        </authorList>
    </citation>
    <scope>NUCLEOTIDE SEQUENCE [LARGE SCALE GENOMIC DNA]</scope>
    <source>
        <tissue evidence="11">Nenye</tissue>
    </source>
</reference>
<dbReference type="Proteomes" id="UP001630127">
    <property type="component" value="Unassembled WGS sequence"/>
</dbReference>
<evidence type="ECO:0000256" key="3">
    <source>
        <dbReference type="ARBA" id="ARBA00022692"/>
    </source>
</evidence>
<dbReference type="InterPro" id="IPR046956">
    <property type="entry name" value="RLP23-like"/>
</dbReference>
<evidence type="ECO:0000256" key="1">
    <source>
        <dbReference type="ARBA" id="ARBA00004479"/>
    </source>
</evidence>